<name>A0A1Z5KQL7_FISSO</name>
<accession>A0A1Z5KQL7</accession>
<dbReference type="AlphaFoldDB" id="A0A1Z5KQL7"/>
<evidence type="ECO:0000313" key="3">
    <source>
        <dbReference type="Proteomes" id="UP000198406"/>
    </source>
</evidence>
<dbReference type="OrthoDB" id="48057at2759"/>
<dbReference type="InParanoid" id="A0A1Z5KQL7"/>
<feature type="region of interest" description="Disordered" evidence="1">
    <location>
        <begin position="1"/>
        <end position="42"/>
    </location>
</feature>
<dbReference type="Proteomes" id="UP000198406">
    <property type="component" value="Unassembled WGS sequence"/>
</dbReference>
<evidence type="ECO:0008006" key="4">
    <source>
        <dbReference type="Google" id="ProtNLM"/>
    </source>
</evidence>
<evidence type="ECO:0000256" key="1">
    <source>
        <dbReference type="SAM" id="MobiDB-lite"/>
    </source>
</evidence>
<dbReference type="SUPFAM" id="SSF55961">
    <property type="entry name" value="Bet v1-like"/>
    <property type="match status" value="1"/>
</dbReference>
<proteinExistence type="predicted"/>
<dbReference type="InterPro" id="IPR023393">
    <property type="entry name" value="START-like_dom_sf"/>
</dbReference>
<gene>
    <name evidence="2" type="ORF">FisN_27Hh124</name>
</gene>
<protein>
    <recommendedName>
        <fullName evidence="4">START domain-containing protein</fullName>
    </recommendedName>
</protein>
<evidence type="ECO:0000313" key="2">
    <source>
        <dbReference type="EMBL" id="GAX28228.1"/>
    </source>
</evidence>
<comment type="caution">
    <text evidence="2">The sequence shown here is derived from an EMBL/GenBank/DDBJ whole genome shotgun (WGS) entry which is preliminary data.</text>
</comment>
<dbReference type="InterPro" id="IPR051213">
    <property type="entry name" value="START_lipid_transfer"/>
</dbReference>
<dbReference type="PANTHER" id="PTHR19308:SF14">
    <property type="entry name" value="START DOMAIN-CONTAINING PROTEIN"/>
    <property type="match status" value="1"/>
</dbReference>
<keyword evidence="3" id="KW-1185">Reference proteome</keyword>
<reference evidence="2 3" key="1">
    <citation type="journal article" date="2015" name="Plant Cell">
        <title>Oil accumulation by the oleaginous diatom Fistulifera solaris as revealed by the genome and transcriptome.</title>
        <authorList>
            <person name="Tanaka T."/>
            <person name="Maeda Y."/>
            <person name="Veluchamy A."/>
            <person name="Tanaka M."/>
            <person name="Abida H."/>
            <person name="Marechal E."/>
            <person name="Bowler C."/>
            <person name="Muto M."/>
            <person name="Sunaga Y."/>
            <person name="Tanaka M."/>
            <person name="Yoshino T."/>
            <person name="Taniguchi T."/>
            <person name="Fukuda Y."/>
            <person name="Nemoto M."/>
            <person name="Matsumoto M."/>
            <person name="Wong P.S."/>
            <person name="Aburatani S."/>
            <person name="Fujibuchi W."/>
        </authorList>
    </citation>
    <scope>NUCLEOTIDE SEQUENCE [LARGE SCALE GENOMIC DNA]</scope>
    <source>
        <strain evidence="2 3">JPCC DA0580</strain>
    </source>
</reference>
<dbReference type="Gene3D" id="3.30.530.20">
    <property type="match status" value="1"/>
</dbReference>
<sequence length="611" mass="67801">MQRIIAASRGQSSPLSRTLPRTPPPEVCTPSRLDRATPRSGSRRIAHWDDVLQEGPYSLNVPEALTNRLRQTMEKYLSVAAQDKTNNWTILQPKKRLRGGHSYETLSRTYPDGHGMIFTVAEFRNITPAQLFSTSIDPSRRKRMEPTLSDAKRLHVYNPHTFLDVYQFRGVWPVASREFAVVVHWQVVQWKSAPAIIAYSFTCPEAEQAAPESTSKAVRAKLIINFGIIEATDTGSRWTRIASFDLMGGISQSLSNVVLMQQSAMPELLLKYFEQTKVPSATTILSNESIREMIIGPILGIGNTGTRRQLNFIPPVPESPDITSLSDLSEKSASKEVLSPSPTFQAEALILVLPLLIYLSLSLVHREILAFWCFCIAVFLAIRQTVCLHLVQGPVLSRGLGLEPPLTSTVTCRISVPAKGIRRYLTNSKEDNEERRLFHQDITHVHLLISAIAKALTKEKQLCVGHHYVPWLMIDTAVDTSSEPITVSVSENGGSVINLKNVQERTVQSIADELADAENDRDRGYVSAHYPKLGQCLVVASHDTSLVTVDAVVSARPEVSIVAVVEKDGRTNNSLIISLTMVVPITADVSACRRYAADVQQHLQFPELCDN</sequence>
<dbReference type="EMBL" id="BDSP01000271">
    <property type="protein sequence ID" value="GAX28228.1"/>
    <property type="molecule type" value="Genomic_DNA"/>
</dbReference>
<organism evidence="2 3">
    <name type="scientific">Fistulifera solaris</name>
    <name type="common">Oleaginous diatom</name>
    <dbReference type="NCBI Taxonomy" id="1519565"/>
    <lineage>
        <taxon>Eukaryota</taxon>
        <taxon>Sar</taxon>
        <taxon>Stramenopiles</taxon>
        <taxon>Ochrophyta</taxon>
        <taxon>Bacillariophyta</taxon>
        <taxon>Bacillariophyceae</taxon>
        <taxon>Bacillariophycidae</taxon>
        <taxon>Naviculales</taxon>
        <taxon>Naviculaceae</taxon>
        <taxon>Fistulifera</taxon>
    </lineage>
</organism>
<dbReference type="PANTHER" id="PTHR19308">
    <property type="entry name" value="PHOSPHATIDYLCHOLINE TRANSFER PROTEIN"/>
    <property type="match status" value="1"/>
</dbReference>